<reference evidence="2 3" key="1">
    <citation type="submission" date="2022-06" db="EMBL/GenBank/DDBJ databases">
        <authorList>
            <person name="So Y."/>
        </authorList>
    </citation>
    <scope>NUCLEOTIDE SEQUENCE [LARGE SCALE GENOMIC DNA]</scope>
    <source>
        <strain evidence="2 3">STR3</strain>
    </source>
</reference>
<name>A0ABT1KY93_9ACTN</name>
<gene>
    <name evidence="2" type="ORF">NCI01_13105</name>
</gene>
<protein>
    <submittedName>
        <fullName evidence="2">Uncharacterized protein</fullName>
    </submittedName>
</protein>
<keyword evidence="3" id="KW-1185">Reference proteome</keyword>
<evidence type="ECO:0000313" key="2">
    <source>
        <dbReference type="EMBL" id="MCP3422734.1"/>
    </source>
</evidence>
<dbReference type="EMBL" id="JANARS010000005">
    <property type="protein sequence ID" value="MCP3422734.1"/>
    <property type="molecule type" value="Genomic_DNA"/>
</dbReference>
<feature type="region of interest" description="Disordered" evidence="1">
    <location>
        <begin position="74"/>
        <end position="93"/>
    </location>
</feature>
<evidence type="ECO:0000256" key="1">
    <source>
        <dbReference type="SAM" id="MobiDB-lite"/>
    </source>
</evidence>
<feature type="compositionally biased region" description="Pro residues" evidence="1">
    <location>
        <begin position="83"/>
        <end position="93"/>
    </location>
</feature>
<evidence type="ECO:0000313" key="3">
    <source>
        <dbReference type="Proteomes" id="UP001204524"/>
    </source>
</evidence>
<comment type="caution">
    <text evidence="2">The sequence shown here is derived from an EMBL/GenBank/DDBJ whole genome shotgun (WGS) entry which is preliminary data.</text>
</comment>
<dbReference type="Proteomes" id="UP001204524">
    <property type="component" value="Unassembled WGS sequence"/>
</dbReference>
<accession>A0ABT1KY93</accession>
<proteinExistence type="predicted"/>
<organism evidence="2 3">
    <name type="scientific">Nocardioides pinisoli</name>
    <dbReference type="NCBI Taxonomy" id="2950279"/>
    <lineage>
        <taxon>Bacteria</taxon>
        <taxon>Bacillati</taxon>
        <taxon>Actinomycetota</taxon>
        <taxon>Actinomycetes</taxon>
        <taxon>Propionibacteriales</taxon>
        <taxon>Nocardioidaceae</taxon>
        <taxon>Nocardioides</taxon>
    </lineage>
</organism>
<sequence>MARSLEVVIGDGWAEFAGWGSRSLYLELRGRPPVFNTRSRRWVAQQHTARDLIALAESRGYAVTIAAAQSVDVAAAAGDEPEPAPPEQEPGLW</sequence>
<dbReference type="RefSeq" id="WP_254181928.1">
    <property type="nucleotide sequence ID" value="NZ_JANARS010000005.1"/>
</dbReference>